<comment type="caution">
    <text evidence="1">The sequence shown here is derived from an EMBL/GenBank/DDBJ whole genome shotgun (WGS) entry which is preliminary data.</text>
</comment>
<evidence type="ECO:0000313" key="1">
    <source>
        <dbReference type="EMBL" id="NKX56009.1"/>
    </source>
</evidence>
<reference evidence="1 2" key="1">
    <citation type="submission" date="2020-04" db="EMBL/GenBank/DDBJ databases">
        <title>Arthrobacter sp. nov.</title>
        <authorList>
            <person name="Liu S."/>
        </authorList>
    </citation>
    <scope>NUCLEOTIDE SEQUENCE [LARGE SCALE GENOMIC DNA]</scope>
    <source>
        <strain evidence="1 2">E918</strain>
    </source>
</reference>
<dbReference type="RefSeq" id="WP_168487952.1">
    <property type="nucleotide sequence ID" value="NZ_JAAZSQ010000018.1"/>
</dbReference>
<dbReference type="AlphaFoldDB" id="A0A7X6HGX1"/>
<dbReference type="Proteomes" id="UP000544090">
    <property type="component" value="Unassembled WGS sequence"/>
</dbReference>
<organism evidence="1 2">
    <name type="scientific">Arthrobacter mobilis</name>
    <dbReference type="NCBI Taxonomy" id="2724944"/>
    <lineage>
        <taxon>Bacteria</taxon>
        <taxon>Bacillati</taxon>
        <taxon>Actinomycetota</taxon>
        <taxon>Actinomycetes</taxon>
        <taxon>Micrococcales</taxon>
        <taxon>Micrococcaceae</taxon>
        <taxon>Arthrobacter</taxon>
    </lineage>
</organism>
<sequence>MNLPEGLTYDYAAAKADLAGIWELRQTCGDELGQDWRTPDFPDAESLLEAARTAPLKSHEAAHVLIHHPLADVRVLDAIWKRSFEMTERYPDDLMAQIDCVFSWTATERFLERAWRQMRPAIRFWVMANPKCSDRMLEAIVRGDDPQYARIAKSLLDIRDRHRTLDYAPDIF</sequence>
<dbReference type="EMBL" id="JAAZSQ010000018">
    <property type="protein sequence ID" value="NKX56009.1"/>
    <property type="molecule type" value="Genomic_DNA"/>
</dbReference>
<keyword evidence="2" id="KW-1185">Reference proteome</keyword>
<proteinExistence type="predicted"/>
<protein>
    <submittedName>
        <fullName evidence="1">Uncharacterized protein</fullName>
    </submittedName>
</protein>
<name>A0A7X6HGX1_9MICC</name>
<evidence type="ECO:0000313" key="2">
    <source>
        <dbReference type="Proteomes" id="UP000544090"/>
    </source>
</evidence>
<accession>A0A7X6HGX1</accession>
<gene>
    <name evidence="1" type="ORF">HGG74_15980</name>
</gene>